<evidence type="ECO:0000259" key="7">
    <source>
        <dbReference type="Pfam" id="PF02347"/>
    </source>
</evidence>
<evidence type="ECO:0000256" key="4">
    <source>
        <dbReference type="ARBA" id="ARBA00023002"/>
    </source>
</evidence>
<comment type="caution">
    <text evidence="9">The sequence shown here is derived from an EMBL/GenBank/DDBJ whole genome shotgun (WGS) entry which is preliminary data.</text>
</comment>
<dbReference type="InterPro" id="IPR015422">
    <property type="entry name" value="PyrdxlP-dep_Trfase_small"/>
</dbReference>
<evidence type="ECO:0000256" key="3">
    <source>
        <dbReference type="ARBA" id="ARBA00022898"/>
    </source>
</evidence>
<dbReference type="GO" id="GO:0005960">
    <property type="term" value="C:glycine cleavage complex"/>
    <property type="evidence" value="ECO:0007669"/>
    <property type="project" value="TreeGrafter"/>
</dbReference>
<comment type="subunit">
    <text evidence="6">The glycine cleavage system is composed of four proteins: P, T, L and H. In this organism, the P 'protein' is a heterodimer of two subunits.</text>
</comment>
<dbReference type="Pfam" id="PF21478">
    <property type="entry name" value="GcvP2_C"/>
    <property type="match status" value="1"/>
</dbReference>
<evidence type="ECO:0000313" key="10">
    <source>
        <dbReference type="Proteomes" id="UP000433181"/>
    </source>
</evidence>
<evidence type="ECO:0000259" key="8">
    <source>
        <dbReference type="Pfam" id="PF21478"/>
    </source>
</evidence>
<keyword evidence="4 6" id="KW-0560">Oxidoreductase</keyword>
<evidence type="ECO:0000256" key="1">
    <source>
        <dbReference type="ARBA" id="ARBA00001933"/>
    </source>
</evidence>
<evidence type="ECO:0000256" key="6">
    <source>
        <dbReference type="HAMAP-Rule" id="MF_00713"/>
    </source>
</evidence>
<dbReference type="InterPro" id="IPR049315">
    <property type="entry name" value="GDC-P_N"/>
</dbReference>
<dbReference type="FunFam" id="3.40.640.10:FF:000224">
    <property type="entry name" value="Probable glycine dehydrogenase (decarboxylating) subunit 2"/>
    <property type="match status" value="1"/>
</dbReference>
<protein>
    <recommendedName>
        <fullName evidence="6">Probable glycine dehydrogenase (decarboxylating) subunit 2</fullName>
        <ecNumber evidence="6">1.4.4.2</ecNumber>
    </recommendedName>
    <alternativeName>
        <fullName evidence="6">Glycine cleavage system P-protein subunit 2</fullName>
    </alternativeName>
    <alternativeName>
        <fullName evidence="6">Glycine decarboxylase subunit 2</fullName>
    </alternativeName>
    <alternativeName>
        <fullName evidence="6">Glycine dehydrogenase (aminomethyl-transferring) subunit 2</fullName>
    </alternativeName>
</protein>
<feature type="domain" description="Glycine cleavage system P-protein N-terminal" evidence="7">
    <location>
        <begin position="42"/>
        <end position="286"/>
    </location>
</feature>
<dbReference type="GO" id="GO:0030170">
    <property type="term" value="F:pyridoxal phosphate binding"/>
    <property type="evidence" value="ECO:0007669"/>
    <property type="project" value="TreeGrafter"/>
</dbReference>
<dbReference type="InterPro" id="IPR020581">
    <property type="entry name" value="GDC_P"/>
</dbReference>
<dbReference type="Gene3D" id="3.90.1150.10">
    <property type="entry name" value="Aspartate Aminotransferase, domain 1"/>
    <property type="match status" value="1"/>
</dbReference>
<dbReference type="FunFam" id="3.90.1150.10:FF:000014">
    <property type="entry name" value="Probable glycine dehydrogenase (decarboxylating) subunit 2"/>
    <property type="match status" value="1"/>
</dbReference>
<name>A0A6I2UJY5_9FIRM</name>
<evidence type="ECO:0000256" key="5">
    <source>
        <dbReference type="ARBA" id="ARBA00049026"/>
    </source>
</evidence>
<dbReference type="HAMAP" id="MF_00713">
    <property type="entry name" value="GcvPB"/>
    <property type="match status" value="1"/>
</dbReference>
<dbReference type="Gene3D" id="3.40.640.10">
    <property type="entry name" value="Type I PLP-dependent aspartate aminotransferase-like (Major domain)"/>
    <property type="match status" value="1"/>
</dbReference>
<dbReference type="Pfam" id="PF02347">
    <property type="entry name" value="GDC-P"/>
    <property type="match status" value="1"/>
</dbReference>
<feature type="domain" description="Glycine dehydrogenase C-terminal" evidence="8">
    <location>
        <begin position="342"/>
        <end position="444"/>
    </location>
</feature>
<dbReference type="InterPro" id="IPR023012">
    <property type="entry name" value="GcvPB"/>
</dbReference>
<dbReference type="GO" id="GO:0005829">
    <property type="term" value="C:cytosol"/>
    <property type="evidence" value="ECO:0007669"/>
    <property type="project" value="TreeGrafter"/>
</dbReference>
<keyword evidence="3 6" id="KW-0663">Pyridoxal phosphate</keyword>
<dbReference type="RefSeq" id="WP_154408063.1">
    <property type="nucleotide sequence ID" value="NZ_VUNR01000039.1"/>
</dbReference>
<evidence type="ECO:0000313" key="9">
    <source>
        <dbReference type="EMBL" id="MSU09890.1"/>
    </source>
</evidence>
<dbReference type="NCBIfam" id="NF003346">
    <property type="entry name" value="PRK04366.1"/>
    <property type="match status" value="1"/>
</dbReference>
<dbReference type="InterPro" id="IPR049316">
    <property type="entry name" value="GDC-P_C"/>
</dbReference>
<comment type="cofactor">
    <cofactor evidence="1 6">
        <name>pyridoxal 5'-phosphate</name>
        <dbReference type="ChEBI" id="CHEBI:597326"/>
    </cofactor>
</comment>
<sequence>MELLFERSRAGRGMDLLPGCDVPEADFAEGLLRQEAPKLPELAEIDLGRHYTELAKETHGVNDGFYPLGSCTMKYNPRINEEMSSLPGFTAIHPLQPENSVQGALQVMYETEKLLGEITGMDSITLQPAAGAHGEYTGLLLIRNYHLSRGDKGRTKIIVPDSAHGTNPASAVMAGFSVVSVPSNADGGVDLEALRAAVGDDTAGLMLTNPNTVGIFDPNILEITSIIHEAGGLCYYDGANLNAIMGVVRPGDMGFDCVHVNLHKTFSTPHGGGGPGSGPVGCKAFLADFLPTPQVRLSDGVYSLFAPANSMGQVRSFGGNFLVVVRALAYILTLGKEGIPEASTNAVLNANYMMSLLKGKYDMAYDTVCMHEFVMTLEKLKHDYGVAAMDVAKRLLDFGIHPPTMYFPLIVHEALMIEPTETESKETLDKAAELFLNILEEAKTDGEALHHAPHDCYIGRPDEVNAARKPVLTYSFA</sequence>
<dbReference type="PANTHER" id="PTHR11773:SF1">
    <property type="entry name" value="GLYCINE DEHYDROGENASE (DECARBOXYLATING), MITOCHONDRIAL"/>
    <property type="match status" value="1"/>
</dbReference>
<dbReference type="GO" id="GO:0004375">
    <property type="term" value="F:glycine dehydrogenase (decarboxylating) activity"/>
    <property type="evidence" value="ECO:0007669"/>
    <property type="project" value="UniProtKB-EC"/>
</dbReference>
<dbReference type="SUPFAM" id="SSF53383">
    <property type="entry name" value="PLP-dependent transferases"/>
    <property type="match status" value="1"/>
</dbReference>
<comment type="catalytic activity">
    <reaction evidence="5 6">
        <text>N(6)-[(R)-lipoyl]-L-lysyl-[glycine-cleavage complex H protein] + glycine + H(+) = N(6)-[(R)-S(8)-aminomethyldihydrolipoyl]-L-lysyl-[glycine-cleavage complex H protein] + CO2</text>
        <dbReference type="Rhea" id="RHEA:24304"/>
        <dbReference type="Rhea" id="RHEA-COMP:10494"/>
        <dbReference type="Rhea" id="RHEA-COMP:10495"/>
        <dbReference type="ChEBI" id="CHEBI:15378"/>
        <dbReference type="ChEBI" id="CHEBI:16526"/>
        <dbReference type="ChEBI" id="CHEBI:57305"/>
        <dbReference type="ChEBI" id="CHEBI:83099"/>
        <dbReference type="ChEBI" id="CHEBI:83143"/>
        <dbReference type="EC" id="1.4.4.2"/>
    </reaction>
</comment>
<dbReference type="EMBL" id="VUNR01000039">
    <property type="protein sequence ID" value="MSU09890.1"/>
    <property type="molecule type" value="Genomic_DNA"/>
</dbReference>
<dbReference type="GeneID" id="96779843"/>
<reference evidence="9 10" key="1">
    <citation type="submission" date="2019-08" db="EMBL/GenBank/DDBJ databases">
        <title>In-depth cultivation of the pig gut microbiome towards novel bacterial diversity and tailored functional studies.</title>
        <authorList>
            <person name="Wylensek D."/>
            <person name="Hitch T.C.A."/>
            <person name="Clavel T."/>
        </authorList>
    </citation>
    <scope>NUCLEOTIDE SEQUENCE [LARGE SCALE GENOMIC DNA]</scope>
    <source>
        <strain evidence="9 10">WCA-693-APC-5D-A</strain>
    </source>
</reference>
<dbReference type="Gene3D" id="6.20.440.10">
    <property type="match status" value="1"/>
</dbReference>
<dbReference type="PANTHER" id="PTHR11773">
    <property type="entry name" value="GLYCINE DEHYDROGENASE, DECARBOXYLATING"/>
    <property type="match status" value="1"/>
</dbReference>
<dbReference type="InterPro" id="IPR015424">
    <property type="entry name" value="PyrdxlP-dep_Trfase"/>
</dbReference>
<dbReference type="GO" id="GO:0019464">
    <property type="term" value="P:glycine decarboxylation via glycine cleavage system"/>
    <property type="evidence" value="ECO:0007669"/>
    <property type="project" value="UniProtKB-UniRule"/>
</dbReference>
<organism evidence="9 10">
    <name type="scientific">Anaerovibrio slackiae</name>
    <dbReference type="NCBI Taxonomy" id="2652309"/>
    <lineage>
        <taxon>Bacteria</taxon>
        <taxon>Bacillati</taxon>
        <taxon>Bacillota</taxon>
        <taxon>Negativicutes</taxon>
        <taxon>Selenomonadales</taxon>
        <taxon>Selenomonadaceae</taxon>
        <taxon>Anaerovibrio</taxon>
    </lineage>
</organism>
<keyword evidence="10" id="KW-1185">Reference proteome</keyword>
<dbReference type="EC" id="1.4.4.2" evidence="6"/>
<evidence type="ECO:0000256" key="2">
    <source>
        <dbReference type="ARBA" id="ARBA00003788"/>
    </source>
</evidence>
<gene>
    <name evidence="6" type="primary">gcvPB</name>
    <name evidence="9" type="ORF">FYJ84_12995</name>
</gene>
<comment type="function">
    <text evidence="2 6">The glycine cleavage system catalyzes the degradation of glycine. The P protein binds the alpha-amino group of glycine through its pyridoxal phosphate cofactor; CO(2) is released and the remaining methylamine moiety is then transferred to the lipoamide cofactor of the H protein.</text>
</comment>
<dbReference type="GO" id="GO:0016594">
    <property type="term" value="F:glycine binding"/>
    <property type="evidence" value="ECO:0007669"/>
    <property type="project" value="TreeGrafter"/>
</dbReference>
<feature type="modified residue" description="N6-(pyridoxal phosphate)lysine" evidence="6">
    <location>
        <position position="264"/>
    </location>
</feature>
<accession>A0A6I2UJY5</accession>
<comment type="similarity">
    <text evidence="6">Belongs to the GcvP family. C-terminal subunit subfamily.</text>
</comment>
<dbReference type="Proteomes" id="UP000433181">
    <property type="component" value="Unassembled WGS sequence"/>
</dbReference>
<proteinExistence type="inferred from homology"/>
<dbReference type="AlphaFoldDB" id="A0A6I2UJY5"/>
<dbReference type="InterPro" id="IPR015421">
    <property type="entry name" value="PyrdxlP-dep_Trfase_major"/>
</dbReference>